<protein>
    <submittedName>
        <fullName evidence="3">Low temperature requirement protein LtrA</fullName>
    </submittedName>
</protein>
<evidence type="ECO:0000256" key="1">
    <source>
        <dbReference type="SAM" id="MobiDB-lite"/>
    </source>
</evidence>
<dbReference type="RefSeq" id="WP_179804637.1">
    <property type="nucleotide sequence ID" value="NZ_JACCCQ010000001.1"/>
</dbReference>
<proteinExistence type="predicted"/>
<feature type="transmembrane region" description="Helical" evidence="2">
    <location>
        <begin position="20"/>
        <end position="37"/>
    </location>
</feature>
<feature type="transmembrane region" description="Helical" evidence="2">
    <location>
        <begin position="358"/>
        <end position="377"/>
    </location>
</feature>
<feature type="transmembrane region" description="Helical" evidence="2">
    <location>
        <begin position="108"/>
        <end position="128"/>
    </location>
</feature>
<keyword evidence="4" id="KW-1185">Reference proteome</keyword>
<feature type="transmembrane region" description="Helical" evidence="2">
    <location>
        <begin position="82"/>
        <end position="102"/>
    </location>
</feature>
<dbReference type="InterPro" id="IPR010640">
    <property type="entry name" value="Low_temperature_requirement_A"/>
</dbReference>
<feature type="transmembrane region" description="Helical" evidence="2">
    <location>
        <begin position="164"/>
        <end position="184"/>
    </location>
</feature>
<feature type="transmembrane region" description="Helical" evidence="2">
    <location>
        <begin position="333"/>
        <end position="352"/>
    </location>
</feature>
<organism evidence="3 4">
    <name type="scientific">Micromonospora purpureochromogenes</name>
    <dbReference type="NCBI Taxonomy" id="47872"/>
    <lineage>
        <taxon>Bacteria</taxon>
        <taxon>Bacillati</taxon>
        <taxon>Actinomycetota</taxon>
        <taxon>Actinomycetes</taxon>
        <taxon>Micromonosporales</taxon>
        <taxon>Micromonosporaceae</taxon>
        <taxon>Micromonospora</taxon>
    </lineage>
</organism>
<sequence>MDGGRRLITREPGGARRTDLLELFFDLAAIATLTLTSGKMATEQSWTGIAQALLALSTLWAVWVTTTSFTDLYSPQARPVQLVILGIMFGGMLMSAALPTAFDNHGLVFGATWAGINWGRALVVIPSLRGRPEQQRPKRVLLWNTVSGTLWIIGGLIPSPGTRLALWLAALAVDYLGFGLRFPIPGRPSLPRYDVVPEHLAERYQQIYVLTLGELILVTVLTLSDKPFSAGRITAFATAFVAAALLWWSYARGAGARLSTAIERSPHRERLVQTNPYVHWLMVVGVVGVAAGFMRVIEHPTQRPDDTLTALILGGAALFLVGRATLDHEVLGRIPLSHVVGVLAAVAIAPAAPHLSNLVLGFGTTIVLLGVAAVEFVRRQRADGSAAPDEGERPPCRPEDRP</sequence>
<feature type="transmembrane region" description="Helical" evidence="2">
    <location>
        <begin position="140"/>
        <end position="158"/>
    </location>
</feature>
<feature type="transmembrane region" description="Helical" evidence="2">
    <location>
        <begin position="49"/>
        <end position="70"/>
    </location>
</feature>
<evidence type="ECO:0000313" key="4">
    <source>
        <dbReference type="Proteomes" id="UP000631553"/>
    </source>
</evidence>
<dbReference type="PANTHER" id="PTHR36840:SF1">
    <property type="entry name" value="BLL5714 PROTEIN"/>
    <property type="match status" value="1"/>
</dbReference>
<feature type="transmembrane region" description="Helical" evidence="2">
    <location>
        <begin position="308"/>
        <end position="326"/>
    </location>
</feature>
<dbReference type="EMBL" id="JACCCQ010000001">
    <property type="protein sequence ID" value="NYF58833.1"/>
    <property type="molecule type" value="Genomic_DNA"/>
</dbReference>
<feature type="transmembrane region" description="Helical" evidence="2">
    <location>
        <begin position="205"/>
        <end position="224"/>
    </location>
</feature>
<reference evidence="3 4" key="1">
    <citation type="submission" date="2020-07" db="EMBL/GenBank/DDBJ databases">
        <title>Sequencing the genomes of 1000 actinobacteria strains.</title>
        <authorList>
            <person name="Klenk H.-P."/>
        </authorList>
    </citation>
    <scope>NUCLEOTIDE SEQUENCE [LARGE SCALE GENOMIC DNA]</scope>
    <source>
        <strain evidence="3 4">DSM 43814</strain>
    </source>
</reference>
<accession>A0ABX2RQP3</accession>
<evidence type="ECO:0000313" key="3">
    <source>
        <dbReference type="EMBL" id="NYF58833.1"/>
    </source>
</evidence>
<feature type="compositionally biased region" description="Basic and acidic residues" evidence="1">
    <location>
        <begin position="390"/>
        <end position="402"/>
    </location>
</feature>
<dbReference type="Proteomes" id="UP000631553">
    <property type="component" value="Unassembled WGS sequence"/>
</dbReference>
<comment type="caution">
    <text evidence="3">The sequence shown here is derived from an EMBL/GenBank/DDBJ whole genome shotgun (WGS) entry which is preliminary data.</text>
</comment>
<name>A0ABX2RQP3_9ACTN</name>
<keyword evidence="2" id="KW-0812">Transmembrane</keyword>
<dbReference type="PANTHER" id="PTHR36840">
    <property type="entry name" value="BLL5714 PROTEIN"/>
    <property type="match status" value="1"/>
</dbReference>
<gene>
    <name evidence="3" type="ORF">HDA35_004664</name>
</gene>
<feature type="region of interest" description="Disordered" evidence="1">
    <location>
        <begin position="382"/>
        <end position="402"/>
    </location>
</feature>
<keyword evidence="2" id="KW-0472">Membrane</keyword>
<feature type="transmembrane region" description="Helical" evidence="2">
    <location>
        <begin position="230"/>
        <end position="250"/>
    </location>
</feature>
<dbReference type="Pfam" id="PF06772">
    <property type="entry name" value="LtrA"/>
    <property type="match status" value="1"/>
</dbReference>
<feature type="transmembrane region" description="Helical" evidence="2">
    <location>
        <begin position="277"/>
        <end position="296"/>
    </location>
</feature>
<keyword evidence="2" id="KW-1133">Transmembrane helix</keyword>
<evidence type="ECO:0000256" key="2">
    <source>
        <dbReference type="SAM" id="Phobius"/>
    </source>
</evidence>